<gene>
    <name evidence="1" type="ORF">H8711_04125</name>
</gene>
<proteinExistence type="predicted"/>
<sequence length="579" mass="62854">MGTSTKIYFGLLDVTAREDSTPICADKQDFVSLSDLKSEVPLSPPKSATLEDSFFLLDGSFSPFPDAPSGAGWGLWSASMSGSDGSFSTPPVLEVSFTEPHSSIGLTLTFSPDTNDYANSVLAVWYDGSENIIAQKAFAPDGAQYYVEKKVEGYRKVTLTFYSTAKPYRYLKLQNIEYGLVSMELSGESIVSASILEEMDPTSAELTVNTLDLQVYSKDSRFSLLNPQGVFSVLQQRQRLAVSEIVNGVEIPMGTYYLDAWKNADDYSVDLSAVDLIGIIDQTNFSGGMYNNVAASDIVASIMTSADVPYSLDASLENKTLSGYLPICTHREALQQVAFALGAVVDCSRGDEIRICSPPSRPTSHISKSRKFSGGTVELRSLVTGIDVVAHKYQPNTESRELFSDTLEAGDYQIVFTDPAHNLSISGGTILSSTVNQAVIRVSAAGKVALTGQGYTDTRRIVSKRMLDLPANTTSNVLQVDDATLVTGDNADAIAQRLYDYYQLRYNNEFKLLTSSERVGDWVVVDSLRDERLKGTIESMEIDLTGGFITSARVVGARIPTITGYQLGELISGEEMGAL</sequence>
<keyword evidence="2" id="KW-1185">Reference proteome</keyword>
<dbReference type="RefSeq" id="WP_249282268.1">
    <property type="nucleotide sequence ID" value="NZ_JACRST010000003.1"/>
</dbReference>
<comment type="caution">
    <text evidence="1">The sequence shown here is derived from an EMBL/GenBank/DDBJ whole genome shotgun (WGS) entry which is preliminary data.</text>
</comment>
<reference evidence="1" key="1">
    <citation type="submission" date="2020-08" db="EMBL/GenBank/DDBJ databases">
        <title>Genome public.</title>
        <authorList>
            <person name="Liu C."/>
            <person name="Sun Q."/>
        </authorList>
    </citation>
    <scope>NUCLEOTIDE SEQUENCE</scope>
    <source>
        <strain evidence="1">NSJ-31</strain>
    </source>
</reference>
<evidence type="ECO:0000313" key="2">
    <source>
        <dbReference type="Proteomes" id="UP000653127"/>
    </source>
</evidence>
<organism evidence="1 2">
    <name type="scientific">Ligaoa zhengdingensis</name>
    <dbReference type="NCBI Taxonomy" id="2763658"/>
    <lineage>
        <taxon>Bacteria</taxon>
        <taxon>Bacillati</taxon>
        <taxon>Bacillota</taxon>
        <taxon>Clostridia</taxon>
        <taxon>Eubacteriales</taxon>
        <taxon>Oscillospiraceae</taxon>
        <taxon>Ligaoa</taxon>
    </lineage>
</organism>
<accession>A0A926DWM9</accession>
<dbReference type="AlphaFoldDB" id="A0A926DWM9"/>
<dbReference type="Proteomes" id="UP000653127">
    <property type="component" value="Unassembled WGS sequence"/>
</dbReference>
<dbReference type="EMBL" id="JACRST010000003">
    <property type="protein sequence ID" value="MBC8546121.1"/>
    <property type="molecule type" value="Genomic_DNA"/>
</dbReference>
<evidence type="ECO:0000313" key="1">
    <source>
        <dbReference type="EMBL" id="MBC8546121.1"/>
    </source>
</evidence>
<name>A0A926DWM9_9FIRM</name>
<protein>
    <submittedName>
        <fullName evidence="1">Uncharacterized protein</fullName>
    </submittedName>
</protein>